<reference evidence="1 2" key="2">
    <citation type="submission" date="2018-11" db="EMBL/GenBank/DDBJ databases">
        <authorList>
            <consortium name="Pathogen Informatics"/>
        </authorList>
    </citation>
    <scope>NUCLEOTIDE SEQUENCE [LARGE SCALE GENOMIC DNA]</scope>
</reference>
<dbReference type="OrthoDB" id="5843641at2759"/>
<organism evidence="3">
    <name type="scientific">Gongylonema pulchrum</name>
    <dbReference type="NCBI Taxonomy" id="637853"/>
    <lineage>
        <taxon>Eukaryota</taxon>
        <taxon>Metazoa</taxon>
        <taxon>Ecdysozoa</taxon>
        <taxon>Nematoda</taxon>
        <taxon>Chromadorea</taxon>
        <taxon>Rhabditida</taxon>
        <taxon>Spirurina</taxon>
        <taxon>Spiruromorpha</taxon>
        <taxon>Spiruroidea</taxon>
        <taxon>Gongylonematidae</taxon>
        <taxon>Gongylonema</taxon>
    </lineage>
</organism>
<evidence type="ECO:0000313" key="1">
    <source>
        <dbReference type="EMBL" id="VDN17011.1"/>
    </source>
</evidence>
<dbReference type="WBParaSite" id="GPUH_0001013201-mRNA-1">
    <property type="protein sequence ID" value="GPUH_0001013201-mRNA-1"/>
    <property type="gene ID" value="GPUH_0001013201"/>
</dbReference>
<dbReference type="Proteomes" id="UP000271098">
    <property type="component" value="Unassembled WGS sequence"/>
</dbReference>
<sequence length="60" mass="6485">MSLLSVKSLSGTLPVIFIEARLQGPPEIILSQLGISFRADRCSIAVLSKILKVAVKLSIY</sequence>
<keyword evidence="2" id="KW-1185">Reference proteome</keyword>
<dbReference type="EMBL" id="UYRT01077854">
    <property type="protein sequence ID" value="VDN17011.1"/>
    <property type="molecule type" value="Genomic_DNA"/>
</dbReference>
<name>A0A183DN28_9BILA</name>
<evidence type="ECO:0000313" key="3">
    <source>
        <dbReference type="WBParaSite" id="GPUH_0001013201-mRNA-1"/>
    </source>
</evidence>
<protein>
    <submittedName>
        <fullName evidence="3">ABC transporter ATP-binding protein</fullName>
    </submittedName>
</protein>
<gene>
    <name evidence="1" type="ORF">GPUH_LOCUS10119</name>
</gene>
<evidence type="ECO:0000313" key="2">
    <source>
        <dbReference type="Proteomes" id="UP000271098"/>
    </source>
</evidence>
<reference evidence="3" key="1">
    <citation type="submission" date="2016-06" db="UniProtKB">
        <authorList>
            <consortium name="WormBaseParasite"/>
        </authorList>
    </citation>
    <scope>IDENTIFICATION</scope>
</reference>
<accession>A0A183DN28</accession>
<dbReference type="AlphaFoldDB" id="A0A183DN28"/>
<proteinExistence type="predicted"/>